<protein>
    <submittedName>
        <fullName evidence="1">Uncharacterized protein</fullName>
    </submittedName>
</protein>
<keyword evidence="2" id="KW-1185">Reference proteome</keyword>
<evidence type="ECO:0000313" key="2">
    <source>
        <dbReference type="Proteomes" id="UP000242188"/>
    </source>
</evidence>
<dbReference type="Proteomes" id="UP000242188">
    <property type="component" value="Unassembled WGS sequence"/>
</dbReference>
<gene>
    <name evidence="1" type="ORF">KP79_PYT23105</name>
</gene>
<sequence length="325" mass="36728">MVRFGKSESIGDHLDDIKVDSMNIQKSPKIRYDHPAQHLVTPEDDTCIYMVRGDTSDELDTSRQITNLLSIAGGYICESFSTSDQAIQFLPQFLRCFPKLQTVVLILETIYGAKSKASDYGILLRENSDIVVLSIELCHLRGPHDCIHTSDRKPGHIKLIGKYRDWYRLILDEVKNVVKKNAPAKMRYVGRVMNAVNDAAVVTRKNCKPRPVCRATRNKRNALPTILTPDDSVNIPLLDVYDPKADGNQLPADSSWTNPSHQAVRRSFPADSDTCWTRLAPLAVRNHLLADSKLRKENSHLVWRKIPNTSQCLSYLMLIKTGVLH</sequence>
<evidence type="ECO:0000313" key="1">
    <source>
        <dbReference type="EMBL" id="OWF55510.1"/>
    </source>
</evidence>
<organism evidence="1 2">
    <name type="scientific">Mizuhopecten yessoensis</name>
    <name type="common">Japanese scallop</name>
    <name type="synonym">Patinopecten yessoensis</name>
    <dbReference type="NCBI Taxonomy" id="6573"/>
    <lineage>
        <taxon>Eukaryota</taxon>
        <taxon>Metazoa</taxon>
        <taxon>Spiralia</taxon>
        <taxon>Lophotrochozoa</taxon>
        <taxon>Mollusca</taxon>
        <taxon>Bivalvia</taxon>
        <taxon>Autobranchia</taxon>
        <taxon>Pteriomorphia</taxon>
        <taxon>Pectinida</taxon>
        <taxon>Pectinoidea</taxon>
        <taxon>Pectinidae</taxon>
        <taxon>Mizuhopecten</taxon>
    </lineage>
</organism>
<comment type="caution">
    <text evidence="1">The sequence shown here is derived from an EMBL/GenBank/DDBJ whole genome shotgun (WGS) entry which is preliminary data.</text>
</comment>
<dbReference type="AlphaFoldDB" id="A0A210R353"/>
<name>A0A210R353_MIZYE</name>
<dbReference type="OrthoDB" id="343296at2759"/>
<proteinExistence type="predicted"/>
<accession>A0A210R353</accession>
<reference evidence="1 2" key="1">
    <citation type="journal article" date="2017" name="Nat. Ecol. Evol.">
        <title>Scallop genome provides insights into evolution of bilaterian karyotype and development.</title>
        <authorList>
            <person name="Wang S."/>
            <person name="Zhang J."/>
            <person name="Jiao W."/>
            <person name="Li J."/>
            <person name="Xun X."/>
            <person name="Sun Y."/>
            <person name="Guo X."/>
            <person name="Huan P."/>
            <person name="Dong B."/>
            <person name="Zhang L."/>
            <person name="Hu X."/>
            <person name="Sun X."/>
            <person name="Wang J."/>
            <person name="Zhao C."/>
            <person name="Wang Y."/>
            <person name="Wang D."/>
            <person name="Huang X."/>
            <person name="Wang R."/>
            <person name="Lv J."/>
            <person name="Li Y."/>
            <person name="Zhang Z."/>
            <person name="Liu B."/>
            <person name="Lu W."/>
            <person name="Hui Y."/>
            <person name="Liang J."/>
            <person name="Zhou Z."/>
            <person name="Hou R."/>
            <person name="Li X."/>
            <person name="Liu Y."/>
            <person name="Li H."/>
            <person name="Ning X."/>
            <person name="Lin Y."/>
            <person name="Zhao L."/>
            <person name="Xing Q."/>
            <person name="Dou J."/>
            <person name="Li Y."/>
            <person name="Mao J."/>
            <person name="Guo H."/>
            <person name="Dou H."/>
            <person name="Li T."/>
            <person name="Mu C."/>
            <person name="Jiang W."/>
            <person name="Fu Q."/>
            <person name="Fu X."/>
            <person name="Miao Y."/>
            <person name="Liu J."/>
            <person name="Yu Q."/>
            <person name="Li R."/>
            <person name="Liao H."/>
            <person name="Li X."/>
            <person name="Kong Y."/>
            <person name="Jiang Z."/>
            <person name="Chourrout D."/>
            <person name="Li R."/>
            <person name="Bao Z."/>
        </authorList>
    </citation>
    <scope>NUCLEOTIDE SEQUENCE [LARGE SCALE GENOMIC DNA]</scope>
    <source>
        <strain evidence="1 2">PY_sf001</strain>
    </source>
</reference>
<dbReference type="EMBL" id="NEDP02000656">
    <property type="protein sequence ID" value="OWF55510.1"/>
    <property type="molecule type" value="Genomic_DNA"/>
</dbReference>